<accession>A0AAV6XYP8</accession>
<sequence>MLDIPSRVDEDQYKDLVKHWMFDKSKKISEKNKQTRAKLELLHCMGKKSFSIVKEIMKKRLGRYPTLAELFEECYYRPDGSLTSEMIRESIDKHGYLRMYGMGVIPTDVCGAIPGRDASYRLAMEYESKYMEAVEKFDALNAKVESLLALVNGRAQSVGQVDVQNIPLSSSNNPRSSASMSLQCSFG</sequence>
<feature type="region of interest" description="Disordered" evidence="1">
    <location>
        <begin position="167"/>
        <end position="187"/>
    </location>
</feature>
<dbReference type="PANTHER" id="PTHR33144:SF45">
    <property type="entry name" value="TRANSPOSASE TNP1_EN_SPM-LIKE DOMAIN-CONTAINING PROTEIN"/>
    <property type="match status" value="1"/>
</dbReference>
<dbReference type="EMBL" id="WHWC01000003">
    <property type="protein sequence ID" value="KAG8386615.1"/>
    <property type="molecule type" value="Genomic_DNA"/>
</dbReference>
<protein>
    <submittedName>
        <fullName evidence="2">Uncharacterized protein</fullName>
    </submittedName>
</protein>
<dbReference type="PANTHER" id="PTHR33144">
    <property type="entry name" value="OS10G0409366 PROTEIN-RELATED"/>
    <property type="match status" value="1"/>
</dbReference>
<reference evidence="2" key="1">
    <citation type="submission" date="2019-10" db="EMBL/GenBank/DDBJ databases">
        <authorList>
            <person name="Zhang R."/>
            <person name="Pan Y."/>
            <person name="Wang J."/>
            <person name="Ma R."/>
            <person name="Yu S."/>
        </authorList>
    </citation>
    <scope>NUCLEOTIDE SEQUENCE</scope>
    <source>
        <strain evidence="2">LA-IB0</strain>
        <tissue evidence="2">Leaf</tissue>
    </source>
</reference>
<keyword evidence="3" id="KW-1185">Reference proteome</keyword>
<comment type="caution">
    <text evidence="2">The sequence shown here is derived from an EMBL/GenBank/DDBJ whole genome shotgun (WGS) entry which is preliminary data.</text>
</comment>
<evidence type="ECO:0000256" key="1">
    <source>
        <dbReference type="SAM" id="MobiDB-lite"/>
    </source>
</evidence>
<gene>
    <name evidence="2" type="ORF">BUALT_Bualt03G0166900</name>
</gene>
<organism evidence="2 3">
    <name type="scientific">Buddleja alternifolia</name>
    <dbReference type="NCBI Taxonomy" id="168488"/>
    <lineage>
        <taxon>Eukaryota</taxon>
        <taxon>Viridiplantae</taxon>
        <taxon>Streptophyta</taxon>
        <taxon>Embryophyta</taxon>
        <taxon>Tracheophyta</taxon>
        <taxon>Spermatophyta</taxon>
        <taxon>Magnoliopsida</taxon>
        <taxon>eudicotyledons</taxon>
        <taxon>Gunneridae</taxon>
        <taxon>Pentapetalae</taxon>
        <taxon>asterids</taxon>
        <taxon>lamiids</taxon>
        <taxon>Lamiales</taxon>
        <taxon>Scrophulariaceae</taxon>
        <taxon>Buddlejeae</taxon>
        <taxon>Buddleja</taxon>
    </lineage>
</organism>
<dbReference type="Pfam" id="PF03004">
    <property type="entry name" value="Transposase_24"/>
    <property type="match status" value="1"/>
</dbReference>
<evidence type="ECO:0000313" key="2">
    <source>
        <dbReference type="EMBL" id="KAG8386615.1"/>
    </source>
</evidence>
<evidence type="ECO:0000313" key="3">
    <source>
        <dbReference type="Proteomes" id="UP000826271"/>
    </source>
</evidence>
<proteinExistence type="predicted"/>
<name>A0AAV6XYP8_9LAMI</name>
<dbReference type="Proteomes" id="UP000826271">
    <property type="component" value="Unassembled WGS sequence"/>
</dbReference>
<dbReference type="InterPro" id="IPR004252">
    <property type="entry name" value="Probable_transposase_24"/>
</dbReference>
<dbReference type="AlphaFoldDB" id="A0AAV6XYP8"/>